<keyword evidence="3" id="KW-1185">Reference proteome</keyword>
<name>A0ABT7PT04_9BACT</name>
<sequence length="73" mass="7334">WDQTTGSAGAKVDASTNGGTTAFSTATESVSITVTDINDEQVIATNTGATVVEGSSGNVISNTQLRTTDADHS</sequence>
<gene>
    <name evidence="2" type="ORF">QTN89_29595</name>
</gene>
<proteinExistence type="predicted"/>
<feature type="non-terminal residue" evidence="2">
    <location>
        <position position="1"/>
    </location>
</feature>
<feature type="non-terminal residue" evidence="2">
    <location>
        <position position="73"/>
    </location>
</feature>
<organism evidence="2 3">
    <name type="scientific">Roseiconus lacunae</name>
    <dbReference type="NCBI Taxonomy" id="2605694"/>
    <lineage>
        <taxon>Bacteria</taxon>
        <taxon>Pseudomonadati</taxon>
        <taxon>Planctomycetota</taxon>
        <taxon>Planctomycetia</taxon>
        <taxon>Pirellulales</taxon>
        <taxon>Pirellulaceae</taxon>
        <taxon>Roseiconus</taxon>
    </lineage>
</organism>
<reference evidence="2 3" key="1">
    <citation type="submission" date="2023-06" db="EMBL/GenBank/DDBJ databases">
        <title>Roseiconus lacunae JC819 isolated from Gulf of Mannar region, Tamil Nadu.</title>
        <authorList>
            <person name="Pk S."/>
            <person name="Ch S."/>
            <person name="Ch V.R."/>
        </authorList>
    </citation>
    <scope>NUCLEOTIDE SEQUENCE [LARGE SCALE GENOMIC DNA]</scope>
    <source>
        <strain evidence="2 3">JC819</strain>
    </source>
</reference>
<dbReference type="RefSeq" id="WP_289167756.1">
    <property type="nucleotide sequence ID" value="NZ_JASZZN010000330.1"/>
</dbReference>
<dbReference type="EMBL" id="JASZZN010000330">
    <property type="protein sequence ID" value="MDM4019645.1"/>
    <property type="molecule type" value="Genomic_DNA"/>
</dbReference>
<accession>A0ABT7PT04</accession>
<protein>
    <submittedName>
        <fullName evidence="2">Cadherin-like domain-containing protein</fullName>
    </submittedName>
</protein>
<feature type="region of interest" description="Disordered" evidence="1">
    <location>
        <begin position="1"/>
        <end position="22"/>
    </location>
</feature>
<dbReference type="Proteomes" id="UP001239462">
    <property type="component" value="Unassembled WGS sequence"/>
</dbReference>
<evidence type="ECO:0000256" key="1">
    <source>
        <dbReference type="SAM" id="MobiDB-lite"/>
    </source>
</evidence>
<evidence type="ECO:0000313" key="3">
    <source>
        <dbReference type="Proteomes" id="UP001239462"/>
    </source>
</evidence>
<evidence type="ECO:0000313" key="2">
    <source>
        <dbReference type="EMBL" id="MDM4019645.1"/>
    </source>
</evidence>
<comment type="caution">
    <text evidence="2">The sequence shown here is derived from an EMBL/GenBank/DDBJ whole genome shotgun (WGS) entry which is preliminary data.</text>
</comment>